<feature type="region of interest" description="Disordered" evidence="1">
    <location>
        <begin position="78"/>
        <end position="101"/>
    </location>
</feature>
<dbReference type="AlphaFoldDB" id="A0A1J5NUU4"/>
<evidence type="ECO:0000256" key="1">
    <source>
        <dbReference type="SAM" id="MobiDB-lite"/>
    </source>
</evidence>
<name>A0A1J5NUU4_9ZZZZ</name>
<comment type="caution">
    <text evidence="2">The sequence shown here is derived from an EMBL/GenBank/DDBJ whole genome shotgun (WGS) entry which is preliminary data.</text>
</comment>
<evidence type="ECO:0000313" key="2">
    <source>
        <dbReference type="EMBL" id="OIQ62953.1"/>
    </source>
</evidence>
<dbReference type="EMBL" id="MLJW01009441">
    <property type="protein sequence ID" value="OIQ62953.1"/>
    <property type="molecule type" value="Genomic_DNA"/>
</dbReference>
<proteinExistence type="predicted"/>
<organism evidence="2">
    <name type="scientific">mine drainage metagenome</name>
    <dbReference type="NCBI Taxonomy" id="410659"/>
    <lineage>
        <taxon>unclassified sequences</taxon>
        <taxon>metagenomes</taxon>
        <taxon>ecological metagenomes</taxon>
    </lineage>
</organism>
<sequence>MADKTVLADRHQLADESMRLHAGSGADRRTLLDLGKRTDEAIVADLAAIQVARLDDLDPRAEFDVAHAALMHLRPVHDATPSRLNRGVKRSATSSPVSIDS</sequence>
<feature type="compositionally biased region" description="Polar residues" evidence="1">
    <location>
        <begin position="91"/>
        <end position="101"/>
    </location>
</feature>
<reference evidence="2" key="1">
    <citation type="submission" date="2016-10" db="EMBL/GenBank/DDBJ databases">
        <title>Sequence of Gallionella enrichment culture.</title>
        <authorList>
            <person name="Poehlein A."/>
            <person name="Muehling M."/>
            <person name="Daniel R."/>
        </authorList>
    </citation>
    <scope>NUCLEOTIDE SEQUENCE</scope>
</reference>
<protein>
    <submittedName>
        <fullName evidence="2">Uncharacterized protein</fullName>
    </submittedName>
</protein>
<gene>
    <name evidence="2" type="ORF">GALL_555110</name>
</gene>
<accession>A0A1J5NUU4</accession>